<dbReference type="AlphaFoldDB" id="A0A7J6M6C3"/>
<evidence type="ECO:0000313" key="3">
    <source>
        <dbReference type="Proteomes" id="UP000591131"/>
    </source>
</evidence>
<organism evidence="2 3">
    <name type="scientific">Perkinsus chesapeaki</name>
    <name type="common">Clam parasite</name>
    <name type="synonym">Perkinsus andrewsi</name>
    <dbReference type="NCBI Taxonomy" id="330153"/>
    <lineage>
        <taxon>Eukaryota</taxon>
        <taxon>Sar</taxon>
        <taxon>Alveolata</taxon>
        <taxon>Perkinsozoa</taxon>
        <taxon>Perkinsea</taxon>
        <taxon>Perkinsida</taxon>
        <taxon>Perkinsidae</taxon>
        <taxon>Perkinsus</taxon>
    </lineage>
</organism>
<comment type="caution">
    <text evidence="2">The sequence shown here is derived from an EMBL/GenBank/DDBJ whole genome shotgun (WGS) entry which is preliminary data.</text>
</comment>
<protein>
    <submittedName>
        <fullName evidence="2">Uncharacterized protein</fullName>
    </submittedName>
</protein>
<feature type="compositionally biased region" description="Basic and acidic residues" evidence="1">
    <location>
        <begin position="80"/>
        <end position="93"/>
    </location>
</feature>
<keyword evidence="3" id="KW-1185">Reference proteome</keyword>
<sequence>MSRPPKPHYGRGGGGGGGGNYRNNSHTYRNKTYSAMVRGGGGGGIAVRENVPVTEEEWGEGALILTPDSPPSKPLAADDDDRKEKGKLPRVPEHAPAPQLAATSTSSTAAPPLLPRSDSHERPAFENQQAEEELDVDPEVLRMTLEALGVSGHEDFVNPDLLEEEDGEDITAAARGGPRLRVDKDVRRIVC</sequence>
<gene>
    <name evidence="2" type="ORF">FOL47_003836</name>
</gene>
<accession>A0A7J6M6C3</accession>
<dbReference type="OrthoDB" id="436177at2759"/>
<evidence type="ECO:0000256" key="1">
    <source>
        <dbReference type="SAM" id="MobiDB-lite"/>
    </source>
</evidence>
<feature type="compositionally biased region" description="Low complexity" evidence="1">
    <location>
        <begin position="96"/>
        <end position="111"/>
    </location>
</feature>
<dbReference type="EMBL" id="JAAPAO010000222">
    <property type="protein sequence ID" value="KAF4666976.1"/>
    <property type="molecule type" value="Genomic_DNA"/>
</dbReference>
<feature type="region of interest" description="Disordered" evidence="1">
    <location>
        <begin position="1"/>
        <end position="136"/>
    </location>
</feature>
<dbReference type="Proteomes" id="UP000591131">
    <property type="component" value="Unassembled WGS sequence"/>
</dbReference>
<name>A0A7J6M6C3_PERCH</name>
<reference evidence="2 3" key="1">
    <citation type="submission" date="2020-04" db="EMBL/GenBank/DDBJ databases">
        <title>Perkinsus chesapeaki whole genome sequence.</title>
        <authorList>
            <person name="Bogema D.R."/>
        </authorList>
    </citation>
    <scope>NUCLEOTIDE SEQUENCE [LARGE SCALE GENOMIC DNA]</scope>
    <source>
        <strain evidence="2">ATCC PRA-425</strain>
    </source>
</reference>
<feature type="compositionally biased region" description="Gly residues" evidence="1">
    <location>
        <begin position="10"/>
        <end position="20"/>
    </location>
</feature>
<proteinExistence type="predicted"/>
<evidence type="ECO:0000313" key="2">
    <source>
        <dbReference type="EMBL" id="KAF4666976.1"/>
    </source>
</evidence>